<keyword evidence="5 6" id="KW-0143">Chaperone</keyword>
<evidence type="ECO:0000256" key="3">
    <source>
        <dbReference type="ARBA" id="ARBA00022927"/>
    </source>
</evidence>
<evidence type="ECO:0000256" key="1">
    <source>
        <dbReference type="ARBA" id="ARBA00009990"/>
    </source>
</evidence>
<comment type="subunit">
    <text evidence="6">Homotetramer, a dimer of dimers. One homotetramer interacts with 1 SecA dimer.</text>
</comment>
<dbReference type="GO" id="GO:0015031">
    <property type="term" value="P:protein transport"/>
    <property type="evidence" value="ECO:0007669"/>
    <property type="project" value="UniProtKB-UniRule"/>
</dbReference>
<feature type="region of interest" description="Disordered" evidence="7">
    <location>
        <begin position="173"/>
        <end position="195"/>
    </location>
</feature>
<evidence type="ECO:0000256" key="4">
    <source>
        <dbReference type="ARBA" id="ARBA00023010"/>
    </source>
</evidence>
<dbReference type="GO" id="GO:0006457">
    <property type="term" value="P:protein folding"/>
    <property type="evidence" value="ECO:0007669"/>
    <property type="project" value="UniProtKB-UniRule"/>
</dbReference>
<dbReference type="NCBIfam" id="NF004392">
    <property type="entry name" value="PRK05751.1-3"/>
    <property type="match status" value="1"/>
</dbReference>
<gene>
    <name evidence="6" type="primary">secB</name>
    <name evidence="8" type="ORF">DRV85_11995</name>
</gene>
<dbReference type="HAMAP" id="MF_00821">
    <property type="entry name" value="SecB"/>
    <property type="match status" value="1"/>
</dbReference>
<comment type="similarity">
    <text evidence="1 6">Belongs to the SecB family.</text>
</comment>
<organism evidence="8 9">
    <name type="scientific">Rhodosalinus halophilus</name>
    <dbReference type="NCBI Taxonomy" id="2259333"/>
    <lineage>
        <taxon>Bacteria</taxon>
        <taxon>Pseudomonadati</taxon>
        <taxon>Pseudomonadota</taxon>
        <taxon>Alphaproteobacteria</taxon>
        <taxon>Rhodobacterales</taxon>
        <taxon>Paracoccaceae</taxon>
        <taxon>Rhodosalinus</taxon>
    </lineage>
</organism>
<name>A0A365U7G5_9RHOB</name>
<keyword evidence="4 6" id="KW-0811">Translocation</keyword>
<evidence type="ECO:0000313" key="8">
    <source>
        <dbReference type="EMBL" id="RBI84666.1"/>
    </source>
</evidence>
<comment type="caution">
    <text evidence="8">The sequence shown here is derived from an EMBL/GenBank/DDBJ whole genome shotgun (WGS) entry which is preliminary data.</text>
</comment>
<dbReference type="InterPro" id="IPR035958">
    <property type="entry name" value="SecB-like_sf"/>
</dbReference>
<dbReference type="Pfam" id="PF02556">
    <property type="entry name" value="SecB"/>
    <property type="match status" value="1"/>
</dbReference>
<dbReference type="Proteomes" id="UP000253370">
    <property type="component" value="Unassembled WGS sequence"/>
</dbReference>
<keyword evidence="9" id="KW-1185">Reference proteome</keyword>
<feature type="compositionally biased region" description="Low complexity" evidence="7">
    <location>
        <begin position="180"/>
        <end position="195"/>
    </location>
</feature>
<dbReference type="Gene3D" id="3.10.420.10">
    <property type="entry name" value="SecB-like"/>
    <property type="match status" value="1"/>
</dbReference>
<keyword evidence="6" id="KW-0963">Cytoplasm</keyword>
<dbReference type="GO" id="GO:0051262">
    <property type="term" value="P:protein tetramerization"/>
    <property type="evidence" value="ECO:0007669"/>
    <property type="project" value="InterPro"/>
</dbReference>
<feature type="region of interest" description="Disordered" evidence="7">
    <location>
        <begin position="1"/>
        <end position="35"/>
    </location>
</feature>
<dbReference type="InterPro" id="IPR003708">
    <property type="entry name" value="SecB"/>
</dbReference>
<dbReference type="SUPFAM" id="SSF54611">
    <property type="entry name" value="SecB-like"/>
    <property type="match status" value="1"/>
</dbReference>
<comment type="function">
    <text evidence="6">One of the proteins required for the normal export of preproteins out of the cell cytoplasm. It is a molecular chaperone that binds to a subset of precursor proteins, maintaining them in a translocation-competent state. It also specifically binds to its receptor SecA.</text>
</comment>
<accession>A0A365U7G5</accession>
<dbReference type="AlphaFoldDB" id="A0A365U7G5"/>
<dbReference type="NCBIfam" id="TIGR00809">
    <property type="entry name" value="secB"/>
    <property type="match status" value="1"/>
</dbReference>
<dbReference type="PANTHER" id="PTHR36918">
    <property type="match status" value="1"/>
</dbReference>
<keyword evidence="3 6" id="KW-0653">Protein transport</keyword>
<comment type="subcellular location">
    <subcellularLocation>
        <location evidence="6">Cytoplasm</location>
    </subcellularLocation>
</comment>
<evidence type="ECO:0000256" key="6">
    <source>
        <dbReference type="HAMAP-Rule" id="MF_00821"/>
    </source>
</evidence>
<keyword evidence="2 6" id="KW-0813">Transport</keyword>
<dbReference type="OrthoDB" id="9795145at2"/>
<reference evidence="8 9" key="1">
    <citation type="submission" date="2018-07" db="EMBL/GenBank/DDBJ databases">
        <title>Rhodosalinus sp. strain E84T genomic sequence and assembly.</title>
        <authorList>
            <person name="Liu Z.-W."/>
            <person name="Lu D.-C."/>
        </authorList>
    </citation>
    <scope>NUCLEOTIDE SEQUENCE [LARGE SCALE GENOMIC DNA]</scope>
    <source>
        <strain evidence="8 9">E84</strain>
    </source>
</reference>
<feature type="compositionally biased region" description="Low complexity" evidence="7">
    <location>
        <begin position="22"/>
        <end position="34"/>
    </location>
</feature>
<evidence type="ECO:0000256" key="7">
    <source>
        <dbReference type="SAM" id="MobiDB-lite"/>
    </source>
</evidence>
<dbReference type="PRINTS" id="PR01594">
    <property type="entry name" value="SECBCHAPRONE"/>
</dbReference>
<proteinExistence type="inferred from homology"/>
<dbReference type="GO" id="GO:0051082">
    <property type="term" value="F:unfolded protein binding"/>
    <property type="evidence" value="ECO:0007669"/>
    <property type="project" value="InterPro"/>
</dbReference>
<evidence type="ECO:0000256" key="2">
    <source>
        <dbReference type="ARBA" id="ARBA00022448"/>
    </source>
</evidence>
<dbReference type="EMBL" id="QNTQ01000010">
    <property type="protein sequence ID" value="RBI84666.1"/>
    <property type="molecule type" value="Genomic_DNA"/>
</dbReference>
<dbReference type="GO" id="GO:0005737">
    <property type="term" value="C:cytoplasm"/>
    <property type="evidence" value="ECO:0007669"/>
    <property type="project" value="UniProtKB-SubCell"/>
</dbReference>
<dbReference type="PANTHER" id="PTHR36918:SF1">
    <property type="entry name" value="PROTEIN-EXPORT PROTEIN SECB"/>
    <property type="match status" value="1"/>
</dbReference>
<protein>
    <recommendedName>
        <fullName evidence="6">Protein-export protein SecB</fullName>
    </recommendedName>
</protein>
<evidence type="ECO:0000313" key="9">
    <source>
        <dbReference type="Proteomes" id="UP000253370"/>
    </source>
</evidence>
<evidence type="ECO:0000256" key="5">
    <source>
        <dbReference type="ARBA" id="ARBA00023186"/>
    </source>
</evidence>
<sequence>MNDNENGNGPADQGATPGVAAQDPQQQPQQQQQPRMNVLAQYIRDMSFENILVQKGGQAQGQPDVQVRVNLDAKRRQAENQYEVSIKLNIDSKSKETGTQLFLLEIDYCGVFQVENVPEQQLHPYLLIECPRMLFPFLRRIVSDITRDGGYPPLNLETIDFVRIYRNEIMRRQSEQQTQGEAAPAAEPSGPTGTA</sequence>